<evidence type="ECO:0000313" key="3">
    <source>
        <dbReference type="Proteomes" id="UP000535182"/>
    </source>
</evidence>
<dbReference type="SUPFAM" id="SSF52540">
    <property type="entry name" value="P-loop containing nucleoside triphosphate hydrolases"/>
    <property type="match status" value="1"/>
</dbReference>
<evidence type="ECO:0000259" key="1">
    <source>
        <dbReference type="Pfam" id="PF13191"/>
    </source>
</evidence>
<organism evidence="2 3">
    <name type="scientific">Tunturiibacter gelidiferens</name>
    <dbReference type="NCBI Taxonomy" id="3069689"/>
    <lineage>
        <taxon>Bacteria</taxon>
        <taxon>Pseudomonadati</taxon>
        <taxon>Acidobacteriota</taxon>
        <taxon>Terriglobia</taxon>
        <taxon>Terriglobales</taxon>
        <taxon>Acidobacteriaceae</taxon>
        <taxon>Tunturiibacter</taxon>
    </lineage>
</organism>
<keyword evidence="3" id="KW-1185">Reference proteome</keyword>
<proteinExistence type="predicted"/>
<dbReference type="RefSeq" id="WP_183976648.1">
    <property type="nucleotide sequence ID" value="NZ_JACHEB010000005.1"/>
</dbReference>
<sequence>MATSSEPATQSPRNAADRLVLKLRTAWQDLRSCTDGAAQAAAVGKQAPADLQNLQDMRAWYEETSRQLLMAPLERFLKLQPIKSALDALSMRDPEISTRALNARSRIDRKLQRILIATALDLPELWRIFRVGNNVAESQSWQKRREAHNKEASVVLDHYARWAQKAIGEEKKREEASRDPRNDLWWRQHRALLETLQVEMAWRNLTLTWFSASETLIGDVHRESEEARSYKAATLRWLEEGAPLDLAQDSSFALITPEERLRGWALPIESEARLKLAERTELLVGGLRPRLRRIAIHSRFLRAFDTYARKRMRGLIEHSWQMTARVVRDAEQSKEIIAYWGETSLNRPGDASQLIEEARQNATISLVEEFTLVPVEELNREAVEAFWRWHQAGSLMLEANQDGWFAFLRRPRARSFLPTAAEMLRLQSRTALLRGVQWVRSRVERTMESVGGRVPAHPVLPAVIRRTTLRDTLELPAAKRELPPLYRLLFRLAPVEDRRFLVGRDQELAGIDQAVTDWEAGRFAACLLIGARGSGKTSLLNCAVRETLADHRLIRSEFNDRLLRPEQLDAFLRSLLGLRDDADLLEGLASERRILILEEGERIFVRTVDGFAVVHHLMHLIHRTAATTLWLIVMNDRSFRMLDAATYLHRVFSHRINAMSVSRSDLETAILERHRLSGLRLEFAPPPAGDPRVNRAKRWVGIEDSPQTLFFDSLLQQSEGIFRSAFELWLSSIERVEGDTIHIRQPLDPSFNLFRSELAQEDHFTLLVIQEHGSLTQEELAEVLCESQDKSRGRTERLTALGLIELDPEHPGLRVKPEAQRFVNDLLRRANLT</sequence>
<accession>A0A9X0U3U7</accession>
<name>A0A9X0U3U7_9BACT</name>
<dbReference type="AlphaFoldDB" id="A0A9X0U3U7"/>
<comment type="caution">
    <text evidence="2">The sequence shown here is derived from an EMBL/GenBank/DDBJ whole genome shotgun (WGS) entry which is preliminary data.</text>
</comment>
<dbReference type="InterPro" id="IPR027417">
    <property type="entry name" value="P-loop_NTPase"/>
</dbReference>
<evidence type="ECO:0000313" key="2">
    <source>
        <dbReference type="EMBL" id="MBB5328776.1"/>
    </source>
</evidence>
<reference evidence="2 3" key="1">
    <citation type="submission" date="2020-08" db="EMBL/GenBank/DDBJ databases">
        <title>Genomic Encyclopedia of Type Strains, Phase IV (KMG-V): Genome sequencing to study the core and pangenomes of soil and plant-associated prokaryotes.</title>
        <authorList>
            <person name="Whitman W."/>
        </authorList>
    </citation>
    <scope>NUCLEOTIDE SEQUENCE [LARGE SCALE GENOMIC DNA]</scope>
    <source>
        <strain evidence="2 3">X5P2</strain>
    </source>
</reference>
<feature type="domain" description="Orc1-like AAA ATPase" evidence="1">
    <location>
        <begin position="501"/>
        <end position="585"/>
    </location>
</feature>
<dbReference type="Proteomes" id="UP000535182">
    <property type="component" value="Unassembled WGS sequence"/>
</dbReference>
<dbReference type="EMBL" id="JACHEB010000005">
    <property type="protein sequence ID" value="MBB5328776.1"/>
    <property type="molecule type" value="Genomic_DNA"/>
</dbReference>
<gene>
    <name evidence="2" type="ORF">HDF14_002392</name>
</gene>
<dbReference type="Gene3D" id="3.40.50.300">
    <property type="entry name" value="P-loop containing nucleotide triphosphate hydrolases"/>
    <property type="match status" value="1"/>
</dbReference>
<dbReference type="InterPro" id="IPR041664">
    <property type="entry name" value="AAA_16"/>
</dbReference>
<protein>
    <recommendedName>
        <fullName evidence="1">Orc1-like AAA ATPase domain-containing protein</fullName>
    </recommendedName>
</protein>
<dbReference type="Pfam" id="PF13191">
    <property type="entry name" value="AAA_16"/>
    <property type="match status" value="1"/>
</dbReference>